<sequence>MTDRTDRTDRVNRTGPGRAARAAALLIAGLALTAGCRIPETGVVQAGEPATGVRAEAFVYLVLDGRLVPVFRRARAAPVDEAGAVAMVLRDLTPDERQAGLSTRLPSLPAGAEPPRVTVNGDRISVELSFAKPLEGLAMAQLVCTVADARTVTNPDADPAALTVTLVMGETRARLKPGPGPCAEGIGVPEGVWPSAVPPLLPAPATGRPGAEPAEPTVKPVLPTAEPAPSIAEPATGKPTTDEPASADPVLFGPAAG</sequence>
<reference evidence="3" key="1">
    <citation type="submission" date="2018-07" db="EMBL/GenBank/DDBJ databases">
        <authorList>
            <person name="Zhao J."/>
        </authorList>
    </citation>
    <scope>NUCLEOTIDE SEQUENCE [LARGE SCALE GENOMIC DNA]</scope>
    <source>
        <strain evidence="3">GSSD-12</strain>
    </source>
</reference>
<dbReference type="EMBL" id="CP031194">
    <property type="protein sequence ID" value="AXG76354.1"/>
    <property type="molecule type" value="Genomic_DNA"/>
</dbReference>
<dbReference type="RefSeq" id="WP_114657513.1">
    <property type="nucleotide sequence ID" value="NZ_CP031194.1"/>
</dbReference>
<evidence type="ECO:0000313" key="2">
    <source>
        <dbReference type="EMBL" id="AXG76354.1"/>
    </source>
</evidence>
<dbReference type="KEGG" id="spad:DVK44_00175"/>
<evidence type="ECO:0000256" key="1">
    <source>
        <dbReference type="SAM" id="MobiDB-lite"/>
    </source>
</evidence>
<evidence type="ECO:0008006" key="4">
    <source>
        <dbReference type="Google" id="ProtNLM"/>
    </source>
</evidence>
<dbReference type="AlphaFoldDB" id="A0A345HI30"/>
<dbReference type="Proteomes" id="UP000253868">
    <property type="component" value="Chromosome"/>
</dbReference>
<organism evidence="2 3">
    <name type="scientific">Streptomyces paludis</name>
    <dbReference type="NCBI Taxonomy" id="2282738"/>
    <lineage>
        <taxon>Bacteria</taxon>
        <taxon>Bacillati</taxon>
        <taxon>Actinomycetota</taxon>
        <taxon>Actinomycetes</taxon>
        <taxon>Kitasatosporales</taxon>
        <taxon>Streptomycetaceae</taxon>
        <taxon>Streptomyces</taxon>
    </lineage>
</organism>
<gene>
    <name evidence="2" type="ORF">DVK44_00175</name>
</gene>
<keyword evidence="3" id="KW-1185">Reference proteome</keyword>
<name>A0A345HI30_9ACTN</name>
<proteinExistence type="predicted"/>
<accession>A0A345HI30</accession>
<feature type="region of interest" description="Disordered" evidence="1">
    <location>
        <begin position="201"/>
        <end position="257"/>
    </location>
</feature>
<dbReference type="OrthoDB" id="3474228at2"/>
<protein>
    <recommendedName>
        <fullName evidence="4">GerMN domain-containing protein</fullName>
    </recommendedName>
</protein>
<evidence type="ECO:0000313" key="3">
    <source>
        <dbReference type="Proteomes" id="UP000253868"/>
    </source>
</evidence>